<comment type="caution">
    <text evidence="9">The sequence shown here is derived from an EMBL/GenBank/DDBJ whole genome shotgun (WGS) entry which is preliminary data.</text>
</comment>
<feature type="transmembrane region" description="Helical" evidence="7">
    <location>
        <begin position="309"/>
        <end position="330"/>
    </location>
</feature>
<dbReference type="PANTHER" id="PTHR23513">
    <property type="entry name" value="INTEGRAL MEMBRANE EFFLUX PROTEIN-RELATED"/>
    <property type="match status" value="1"/>
</dbReference>
<evidence type="ECO:0000256" key="4">
    <source>
        <dbReference type="ARBA" id="ARBA00022692"/>
    </source>
</evidence>
<feature type="transmembrane region" description="Helical" evidence="7">
    <location>
        <begin position="45"/>
        <end position="64"/>
    </location>
</feature>
<dbReference type="CDD" id="cd06173">
    <property type="entry name" value="MFS_MefA_like"/>
    <property type="match status" value="1"/>
</dbReference>
<feature type="transmembrane region" description="Helical" evidence="7">
    <location>
        <begin position="286"/>
        <end position="303"/>
    </location>
</feature>
<proteinExistence type="predicted"/>
<feature type="transmembrane region" description="Helical" evidence="7">
    <location>
        <begin position="351"/>
        <end position="371"/>
    </location>
</feature>
<feature type="transmembrane region" description="Helical" evidence="7">
    <location>
        <begin position="251"/>
        <end position="274"/>
    </location>
</feature>
<gene>
    <name evidence="9" type="ORF">HDA39_000557</name>
</gene>
<dbReference type="Pfam" id="PF05977">
    <property type="entry name" value="MFS_3"/>
    <property type="match status" value="1"/>
</dbReference>
<dbReference type="SUPFAM" id="SSF103473">
    <property type="entry name" value="MFS general substrate transporter"/>
    <property type="match status" value="1"/>
</dbReference>
<feature type="transmembrane region" description="Helical" evidence="7">
    <location>
        <begin position="21"/>
        <end position="39"/>
    </location>
</feature>
<evidence type="ECO:0000313" key="9">
    <source>
        <dbReference type="EMBL" id="MBB5833823.1"/>
    </source>
</evidence>
<protein>
    <submittedName>
        <fullName evidence="9">Putative MFS family arabinose efflux permease</fullName>
    </submittedName>
</protein>
<dbReference type="InterPro" id="IPR010290">
    <property type="entry name" value="TM_effector"/>
</dbReference>
<evidence type="ECO:0000256" key="2">
    <source>
        <dbReference type="ARBA" id="ARBA00022448"/>
    </source>
</evidence>
<sequence length="420" mass="44090">MSLLRRHRDFRLLWTGETASRFGTAVSGVAVPLVAISVLEATTFQVGLLTAFAWLPWLVIGLPVGAWVDRLPRRPIMLAAAASSFLLLTLVPLAHLAGRLTVHFLLAAVVLTGVAAVLFQTAYTAYLPTLIDPADHAEGNAKLHGSASAAQIAGAACGGLIIQLAGPVNGLLVDAATFLIALACLAAIHHREPRRTPVRRPAINTEIGEGLRLVAQDVWLRTLTLFGAVSNLALMGYQSIAVVFLVREVGLTPGTVGALIAAAGSGGIVGAFAARRLMTRFGTARTILLAELGLPTLALLIPLSTISPWFYLAGAFSIGVGVVAGNVVKATFYQSYCPPDLLGRLTATSSFVNYGTIPLGALLGGTLGQFLGLTPALWITTAGIPLAGLVLLCSPIRGRRDLPTHRYDELPGPRDLSRRS</sequence>
<keyword evidence="10" id="KW-1185">Reference proteome</keyword>
<keyword evidence="2" id="KW-0813">Transport</keyword>
<evidence type="ECO:0000259" key="8">
    <source>
        <dbReference type="PROSITE" id="PS50850"/>
    </source>
</evidence>
<feature type="transmembrane region" description="Helical" evidence="7">
    <location>
        <begin position="171"/>
        <end position="190"/>
    </location>
</feature>
<dbReference type="EMBL" id="JACHMY010000001">
    <property type="protein sequence ID" value="MBB5833823.1"/>
    <property type="molecule type" value="Genomic_DNA"/>
</dbReference>
<reference evidence="9 10" key="1">
    <citation type="submission" date="2020-08" db="EMBL/GenBank/DDBJ databases">
        <title>Sequencing the genomes of 1000 actinobacteria strains.</title>
        <authorList>
            <person name="Klenk H.-P."/>
        </authorList>
    </citation>
    <scope>NUCLEOTIDE SEQUENCE [LARGE SCALE GENOMIC DNA]</scope>
    <source>
        <strain evidence="9 10">DSM 28967</strain>
    </source>
</reference>
<evidence type="ECO:0000256" key="3">
    <source>
        <dbReference type="ARBA" id="ARBA00022475"/>
    </source>
</evidence>
<comment type="subcellular location">
    <subcellularLocation>
        <location evidence="1">Cell membrane</location>
        <topology evidence="1">Multi-pass membrane protein</topology>
    </subcellularLocation>
</comment>
<keyword evidence="4 7" id="KW-0812">Transmembrane</keyword>
<dbReference type="GO" id="GO:0022857">
    <property type="term" value="F:transmembrane transporter activity"/>
    <property type="evidence" value="ECO:0007669"/>
    <property type="project" value="InterPro"/>
</dbReference>
<dbReference type="RefSeq" id="WP_184793667.1">
    <property type="nucleotide sequence ID" value="NZ_JACHMY010000001.1"/>
</dbReference>
<evidence type="ECO:0000313" key="10">
    <source>
        <dbReference type="Proteomes" id="UP000549971"/>
    </source>
</evidence>
<dbReference type="InterPro" id="IPR036259">
    <property type="entry name" value="MFS_trans_sf"/>
</dbReference>
<feature type="domain" description="Major facilitator superfamily (MFS) profile" evidence="8">
    <location>
        <begin position="217"/>
        <end position="420"/>
    </location>
</feature>
<evidence type="ECO:0000256" key="6">
    <source>
        <dbReference type="ARBA" id="ARBA00023136"/>
    </source>
</evidence>
<evidence type="ECO:0000256" key="1">
    <source>
        <dbReference type="ARBA" id="ARBA00004651"/>
    </source>
</evidence>
<dbReference type="Proteomes" id="UP000549971">
    <property type="component" value="Unassembled WGS sequence"/>
</dbReference>
<feature type="transmembrane region" description="Helical" evidence="7">
    <location>
        <begin position="377"/>
        <end position="396"/>
    </location>
</feature>
<evidence type="ECO:0000256" key="7">
    <source>
        <dbReference type="SAM" id="Phobius"/>
    </source>
</evidence>
<dbReference type="PANTHER" id="PTHR23513:SF6">
    <property type="entry name" value="MAJOR FACILITATOR SUPERFAMILY ASSOCIATED DOMAIN-CONTAINING PROTEIN"/>
    <property type="match status" value="1"/>
</dbReference>
<dbReference type="AlphaFoldDB" id="A0A7W9MSE3"/>
<keyword evidence="5 7" id="KW-1133">Transmembrane helix</keyword>
<evidence type="ECO:0000256" key="5">
    <source>
        <dbReference type="ARBA" id="ARBA00022989"/>
    </source>
</evidence>
<accession>A0A7W9MSE3</accession>
<feature type="transmembrane region" description="Helical" evidence="7">
    <location>
        <begin position="222"/>
        <end position="245"/>
    </location>
</feature>
<name>A0A7W9MSE3_9ACTN</name>
<organism evidence="9 10">
    <name type="scientific">Kribbella italica</name>
    <dbReference type="NCBI Taxonomy" id="1540520"/>
    <lineage>
        <taxon>Bacteria</taxon>
        <taxon>Bacillati</taxon>
        <taxon>Actinomycetota</taxon>
        <taxon>Actinomycetes</taxon>
        <taxon>Propionibacteriales</taxon>
        <taxon>Kribbellaceae</taxon>
        <taxon>Kribbella</taxon>
    </lineage>
</organism>
<dbReference type="InterPro" id="IPR020846">
    <property type="entry name" value="MFS_dom"/>
</dbReference>
<keyword evidence="6 7" id="KW-0472">Membrane</keyword>
<dbReference type="GO" id="GO:0005886">
    <property type="term" value="C:plasma membrane"/>
    <property type="evidence" value="ECO:0007669"/>
    <property type="project" value="UniProtKB-SubCell"/>
</dbReference>
<dbReference type="Gene3D" id="1.20.1250.20">
    <property type="entry name" value="MFS general substrate transporter like domains"/>
    <property type="match status" value="1"/>
</dbReference>
<feature type="transmembrane region" description="Helical" evidence="7">
    <location>
        <begin position="104"/>
        <end position="126"/>
    </location>
</feature>
<feature type="transmembrane region" description="Helical" evidence="7">
    <location>
        <begin position="76"/>
        <end position="98"/>
    </location>
</feature>
<dbReference type="PROSITE" id="PS50850">
    <property type="entry name" value="MFS"/>
    <property type="match status" value="1"/>
</dbReference>
<keyword evidence="3" id="KW-1003">Cell membrane</keyword>